<keyword evidence="2" id="KW-1185">Reference proteome</keyword>
<dbReference type="Gene3D" id="3.40.50.300">
    <property type="entry name" value="P-loop containing nucleotide triphosphate hydrolases"/>
    <property type="match status" value="1"/>
</dbReference>
<reference evidence="1 2" key="1">
    <citation type="submission" date="2020-02" db="EMBL/GenBank/DDBJ databases">
        <title>Comparative genomics of the hypocrealean fungal genus Beauvera.</title>
        <authorList>
            <person name="Showalter D.N."/>
            <person name="Bushley K.E."/>
            <person name="Rehner S.A."/>
        </authorList>
    </citation>
    <scope>NUCLEOTIDE SEQUENCE [LARGE SCALE GENOMIC DNA]</scope>
    <source>
        <strain evidence="1 2">ARSEF4384</strain>
    </source>
</reference>
<comment type="caution">
    <text evidence="1">The sequence shown here is derived from an EMBL/GenBank/DDBJ whole genome shotgun (WGS) entry which is preliminary data.</text>
</comment>
<dbReference type="CDD" id="cd10548">
    <property type="entry name" value="cupin_CDO"/>
    <property type="match status" value="1"/>
</dbReference>
<dbReference type="Proteomes" id="UP001397290">
    <property type="component" value="Unassembled WGS sequence"/>
</dbReference>
<evidence type="ECO:0008006" key="3">
    <source>
        <dbReference type="Google" id="ProtNLM"/>
    </source>
</evidence>
<gene>
    <name evidence="1" type="ORF">G3M48_007719</name>
</gene>
<name>A0AAW0RLM6_9HYPO</name>
<sequence length="577" mass="64546">MASPSHFFDPFRTPSSVIKAPNSRGKTPMLVGGLGTISAKSNAKNSIKFIVHSSDPSTQPTLTLDITGASCVLSKRDNDSVPDQKVADCKFPKGEASAYLNVASKKDPTVYWISVDRSNARFRYGQHFTNVSMTFLQKDFGNDHKWMDNLRITDIAQDGKANQQISLEALESYSHTTIANLPATCQTLYHNVAGPNITVESPTFPQLPEAIEQSLKDPNKVCGKMLAEKKKLEPWITDKELYLRITVGDNLANSPGIPYVMEIWPPGHESPIHDHGEASAVIKVLYGNIDCTWYDDLQQGVVPKPLGPAIQLTKGNVTWLGKKQFQVHKLQNNYKTVCITLQCYQFDADDTVHNEHFDMLTNEGKKVAWSPTSDLAYGQFVRKMKEEWYKKMEATYGSSINPNQRTDKAITTFEVVKKTPSLPCFPMQVHKRKSDFFGRQDVLDLIDETLLPDQQEGIDAGPSSVRWFALCGMGGIGKTEIAVEHAYARQSKYDAIFFVIEDGKTILSEQFARIATVLNIEDQSNTKDLTVSCEIVKGWLSNPVRSYDVAASAENEATWLLIFDNADDPSVYFYLLW</sequence>
<proteinExistence type="predicted"/>
<dbReference type="PANTHER" id="PTHR35205">
    <property type="entry name" value="NB-ARC AND TPR DOMAIN PROTEIN"/>
    <property type="match status" value="1"/>
</dbReference>
<dbReference type="AlphaFoldDB" id="A0AAW0RLM6"/>
<dbReference type="SUPFAM" id="SSF51182">
    <property type="entry name" value="RmlC-like cupins"/>
    <property type="match status" value="1"/>
</dbReference>
<dbReference type="Gene3D" id="2.60.120.10">
    <property type="entry name" value="Jelly Rolls"/>
    <property type="match status" value="1"/>
</dbReference>
<organism evidence="1 2">
    <name type="scientific">Beauveria asiatica</name>
    <dbReference type="NCBI Taxonomy" id="1069075"/>
    <lineage>
        <taxon>Eukaryota</taxon>
        <taxon>Fungi</taxon>
        <taxon>Dikarya</taxon>
        <taxon>Ascomycota</taxon>
        <taxon>Pezizomycotina</taxon>
        <taxon>Sordariomycetes</taxon>
        <taxon>Hypocreomycetidae</taxon>
        <taxon>Hypocreales</taxon>
        <taxon>Cordycipitaceae</taxon>
        <taxon>Beauveria</taxon>
    </lineage>
</organism>
<accession>A0AAW0RLM6</accession>
<dbReference type="InterPro" id="IPR011051">
    <property type="entry name" value="RmlC_Cupin_sf"/>
</dbReference>
<dbReference type="InterPro" id="IPR027417">
    <property type="entry name" value="P-loop_NTPase"/>
</dbReference>
<protein>
    <recommendedName>
        <fullName evidence="3">Cysteine dioxygenase</fullName>
    </recommendedName>
</protein>
<dbReference type="EMBL" id="JAAHCF010000555">
    <property type="protein sequence ID" value="KAK8143097.1"/>
    <property type="molecule type" value="Genomic_DNA"/>
</dbReference>
<dbReference type="InterPro" id="IPR014710">
    <property type="entry name" value="RmlC-like_jellyroll"/>
</dbReference>
<evidence type="ECO:0000313" key="2">
    <source>
        <dbReference type="Proteomes" id="UP001397290"/>
    </source>
</evidence>
<dbReference type="SUPFAM" id="SSF52540">
    <property type="entry name" value="P-loop containing nucleoside triphosphate hydrolases"/>
    <property type="match status" value="1"/>
</dbReference>
<dbReference type="PANTHER" id="PTHR35205:SF1">
    <property type="entry name" value="ZU5 DOMAIN-CONTAINING PROTEIN"/>
    <property type="match status" value="1"/>
</dbReference>
<evidence type="ECO:0000313" key="1">
    <source>
        <dbReference type="EMBL" id="KAK8143097.1"/>
    </source>
</evidence>